<dbReference type="Pfam" id="PF01494">
    <property type="entry name" value="FAD_binding_3"/>
    <property type="match status" value="1"/>
</dbReference>
<dbReference type="InterPro" id="IPR036188">
    <property type="entry name" value="FAD/NAD-bd_sf"/>
</dbReference>
<reference evidence="9" key="1">
    <citation type="submission" date="2022-10" db="EMBL/GenBank/DDBJ databases">
        <title>Tapping the CABI collections for fungal endophytes: first genome assemblies for Collariella, Neodidymelliopsis, Ascochyta clinopodiicola, Didymella pomorum, Didymosphaeria variabile, Neocosmospora piperis and Neocucurbitaria cava.</title>
        <authorList>
            <person name="Hill R."/>
        </authorList>
    </citation>
    <scope>NUCLEOTIDE SEQUENCE</scope>
    <source>
        <strain evidence="9">IMI 360193</strain>
    </source>
</reference>
<dbReference type="PANTHER" id="PTHR47178">
    <property type="entry name" value="MONOOXYGENASE, FAD-BINDING"/>
    <property type="match status" value="1"/>
</dbReference>
<dbReference type="Proteomes" id="UP001140562">
    <property type="component" value="Unassembled WGS sequence"/>
</dbReference>
<name>A0A9W8WP23_9PLEO</name>
<dbReference type="SUPFAM" id="SSF51905">
    <property type="entry name" value="FAD/NAD(P)-binding domain"/>
    <property type="match status" value="1"/>
</dbReference>
<keyword evidence="6" id="KW-0560">Oxidoreductase</keyword>
<protein>
    <recommendedName>
        <fullName evidence="8">FAD-binding domain-containing protein</fullName>
    </recommendedName>
</protein>
<dbReference type="GO" id="GO:0071949">
    <property type="term" value="F:FAD binding"/>
    <property type="evidence" value="ECO:0007669"/>
    <property type="project" value="InterPro"/>
</dbReference>
<evidence type="ECO:0000256" key="6">
    <source>
        <dbReference type="ARBA" id="ARBA00023002"/>
    </source>
</evidence>
<keyword evidence="7" id="KW-0503">Monooxygenase</keyword>
<keyword evidence="10" id="KW-1185">Reference proteome</keyword>
<feature type="non-terminal residue" evidence="9">
    <location>
        <position position="1"/>
    </location>
</feature>
<evidence type="ECO:0000313" key="10">
    <source>
        <dbReference type="Proteomes" id="UP001140562"/>
    </source>
</evidence>
<proteinExistence type="inferred from homology"/>
<dbReference type="OrthoDB" id="47494at2759"/>
<organism evidence="9 10">
    <name type="scientific">Didymella glomerata</name>
    <dbReference type="NCBI Taxonomy" id="749621"/>
    <lineage>
        <taxon>Eukaryota</taxon>
        <taxon>Fungi</taxon>
        <taxon>Dikarya</taxon>
        <taxon>Ascomycota</taxon>
        <taxon>Pezizomycotina</taxon>
        <taxon>Dothideomycetes</taxon>
        <taxon>Pleosporomycetidae</taxon>
        <taxon>Pleosporales</taxon>
        <taxon>Pleosporineae</taxon>
        <taxon>Didymellaceae</taxon>
        <taxon>Didymella</taxon>
    </lineage>
</organism>
<accession>A0A9W8WP23</accession>
<dbReference type="GO" id="GO:0004497">
    <property type="term" value="F:monooxygenase activity"/>
    <property type="evidence" value="ECO:0007669"/>
    <property type="project" value="UniProtKB-KW"/>
</dbReference>
<dbReference type="PANTHER" id="PTHR47178:SF4">
    <property type="entry name" value="FAD-DEPENDENT MONOOXYGENASE APTC"/>
    <property type="match status" value="1"/>
</dbReference>
<comment type="caution">
    <text evidence="9">The sequence shown here is derived from an EMBL/GenBank/DDBJ whole genome shotgun (WGS) entry which is preliminary data.</text>
</comment>
<dbReference type="AlphaFoldDB" id="A0A9W8WP23"/>
<evidence type="ECO:0000256" key="1">
    <source>
        <dbReference type="ARBA" id="ARBA00001974"/>
    </source>
</evidence>
<comment type="cofactor">
    <cofactor evidence="1">
        <name>FAD</name>
        <dbReference type="ChEBI" id="CHEBI:57692"/>
    </cofactor>
</comment>
<dbReference type="Gene3D" id="3.50.50.60">
    <property type="entry name" value="FAD/NAD(P)-binding domain"/>
    <property type="match status" value="1"/>
</dbReference>
<dbReference type="EMBL" id="JAPEUV010000370">
    <property type="protein sequence ID" value="KAJ4329613.1"/>
    <property type="molecule type" value="Genomic_DNA"/>
</dbReference>
<sequence length="321" mass="35613">LNIEESTFKSRVAVDAGIDGSGNINTQGYGYRNLEASSFRVHRGKFEELLREGLDIRWEHTLEGVKPQGSPTLTFANGVSTTSDVVICVEGPHSVIRRQLLPSENPDILPYVAFNGKRRVPRKVFNDVYATAFKDTSVVEVRLGDVALNISINEANEEQIGISWIYSRPARGSSDALHKPNRPKAAAKDIPQDFFTEVQELKGLSQPFIDVFDARKLRNERILHWLMRSILVSKDKLKELGQKKIVLMGDAAHAEQIIGGGGANGAIRDGETLAEWIAEKGTSDLASWYDETYLSWQEGQVKSQTSIAGIHGQRVAEKENL</sequence>
<feature type="domain" description="FAD-binding" evidence="8">
    <location>
        <begin position="237"/>
        <end position="280"/>
    </location>
</feature>
<comment type="similarity">
    <text evidence="3">Belongs to the paxM FAD-dependent monooxygenase family.</text>
</comment>
<gene>
    <name evidence="9" type="ORF">N0V87_010714</name>
</gene>
<evidence type="ECO:0000256" key="2">
    <source>
        <dbReference type="ARBA" id="ARBA00005179"/>
    </source>
</evidence>
<evidence type="ECO:0000256" key="7">
    <source>
        <dbReference type="ARBA" id="ARBA00023033"/>
    </source>
</evidence>
<evidence type="ECO:0000256" key="3">
    <source>
        <dbReference type="ARBA" id="ARBA00007992"/>
    </source>
</evidence>
<comment type="pathway">
    <text evidence="2">Secondary metabolite biosynthesis.</text>
</comment>
<evidence type="ECO:0000313" key="9">
    <source>
        <dbReference type="EMBL" id="KAJ4329613.1"/>
    </source>
</evidence>
<evidence type="ECO:0000259" key="8">
    <source>
        <dbReference type="Pfam" id="PF01494"/>
    </source>
</evidence>
<keyword evidence="5" id="KW-0274">FAD</keyword>
<evidence type="ECO:0000256" key="4">
    <source>
        <dbReference type="ARBA" id="ARBA00022630"/>
    </source>
</evidence>
<keyword evidence="4" id="KW-0285">Flavoprotein</keyword>
<evidence type="ECO:0000256" key="5">
    <source>
        <dbReference type="ARBA" id="ARBA00022827"/>
    </source>
</evidence>
<dbReference type="InterPro" id="IPR002938">
    <property type="entry name" value="FAD-bd"/>
</dbReference>